<organism evidence="2 3">
    <name type="scientific">Strongyloides venezuelensis</name>
    <name type="common">Threadworm</name>
    <dbReference type="NCBI Taxonomy" id="75913"/>
    <lineage>
        <taxon>Eukaryota</taxon>
        <taxon>Metazoa</taxon>
        <taxon>Ecdysozoa</taxon>
        <taxon>Nematoda</taxon>
        <taxon>Chromadorea</taxon>
        <taxon>Rhabditida</taxon>
        <taxon>Tylenchina</taxon>
        <taxon>Panagrolaimomorpha</taxon>
        <taxon>Strongyloidoidea</taxon>
        <taxon>Strongyloididae</taxon>
        <taxon>Strongyloides</taxon>
    </lineage>
</organism>
<dbReference type="Proteomes" id="UP000035680">
    <property type="component" value="Unassembled WGS sequence"/>
</dbReference>
<evidence type="ECO:0000256" key="1">
    <source>
        <dbReference type="SAM" id="SignalP"/>
    </source>
</evidence>
<reference evidence="2" key="1">
    <citation type="submission" date="2014-07" db="EMBL/GenBank/DDBJ databases">
        <authorList>
            <person name="Martin A.A"/>
            <person name="De Silva N."/>
        </authorList>
    </citation>
    <scope>NUCLEOTIDE SEQUENCE</scope>
</reference>
<name>A0A0K0F9G9_STRVS</name>
<evidence type="ECO:0000313" key="3">
    <source>
        <dbReference type="WBParaSite" id="SVE_0547000.1"/>
    </source>
</evidence>
<accession>A0A0K0F9G9</accession>
<keyword evidence="2" id="KW-1185">Reference proteome</keyword>
<dbReference type="WBParaSite" id="SVE_0547000.1">
    <property type="protein sequence ID" value="SVE_0547000.1"/>
    <property type="gene ID" value="SVE_0547000"/>
</dbReference>
<dbReference type="AlphaFoldDB" id="A0A0K0F9G9"/>
<feature type="signal peptide" evidence="1">
    <location>
        <begin position="1"/>
        <end position="19"/>
    </location>
</feature>
<reference evidence="3" key="2">
    <citation type="submission" date="2015-08" db="UniProtKB">
        <authorList>
            <consortium name="WormBaseParasite"/>
        </authorList>
    </citation>
    <scope>IDENTIFICATION</scope>
</reference>
<sequence>MKSTIFCLFFILFFTTVLFIKIEPQPTYIDGKNDKSLTDNQSSIEEKTGNLDFSPNLFFDTNNEDVSENTKRGVLRYSGGLYGKRTMRYSGGLYGKRKRSNGILLVPFPPNELYQKYIDEGTPFVQEFPETRERRALLIKRTSNRIVNRAMPMNGGLFGK</sequence>
<feature type="chain" id="PRO_5005329356" evidence="1">
    <location>
        <begin position="20"/>
        <end position="160"/>
    </location>
</feature>
<evidence type="ECO:0000313" key="2">
    <source>
        <dbReference type="Proteomes" id="UP000035680"/>
    </source>
</evidence>
<proteinExistence type="predicted"/>
<protein>
    <submittedName>
        <fullName evidence="3">Uncharacterized protein</fullName>
    </submittedName>
</protein>
<keyword evidence="1" id="KW-0732">Signal</keyword>